<dbReference type="AlphaFoldDB" id="A0AAV4I0K7"/>
<feature type="compositionally biased region" description="Polar residues" evidence="1">
    <location>
        <begin position="73"/>
        <end position="93"/>
    </location>
</feature>
<protein>
    <submittedName>
        <fullName evidence="2">Uncharacterized protein</fullName>
    </submittedName>
</protein>
<feature type="region of interest" description="Disordered" evidence="1">
    <location>
        <begin position="33"/>
        <end position="93"/>
    </location>
</feature>
<gene>
    <name evidence="2" type="ORF">ElyMa_001137600</name>
</gene>
<evidence type="ECO:0000256" key="1">
    <source>
        <dbReference type="SAM" id="MobiDB-lite"/>
    </source>
</evidence>
<keyword evidence="3" id="KW-1185">Reference proteome</keyword>
<dbReference type="Proteomes" id="UP000762676">
    <property type="component" value="Unassembled WGS sequence"/>
</dbReference>
<evidence type="ECO:0000313" key="2">
    <source>
        <dbReference type="EMBL" id="GFS03007.1"/>
    </source>
</evidence>
<dbReference type="EMBL" id="BMAT01002256">
    <property type="protein sequence ID" value="GFS03007.1"/>
    <property type="molecule type" value="Genomic_DNA"/>
</dbReference>
<comment type="caution">
    <text evidence="2">The sequence shown here is derived from an EMBL/GenBank/DDBJ whole genome shotgun (WGS) entry which is preliminary data.</text>
</comment>
<proteinExistence type="predicted"/>
<sequence>MFQESQLACNKLTGNQQRTILVLRFDAMADTSVSTSHQSTSAIAGRSMSPQSIKKRQKITSKIFTAKRGGACSPQTTESKTNQTAVTDRTNTT</sequence>
<feature type="compositionally biased region" description="Polar residues" evidence="1">
    <location>
        <begin position="33"/>
        <end position="52"/>
    </location>
</feature>
<name>A0AAV4I0K7_9GAST</name>
<organism evidence="2 3">
    <name type="scientific">Elysia marginata</name>
    <dbReference type="NCBI Taxonomy" id="1093978"/>
    <lineage>
        <taxon>Eukaryota</taxon>
        <taxon>Metazoa</taxon>
        <taxon>Spiralia</taxon>
        <taxon>Lophotrochozoa</taxon>
        <taxon>Mollusca</taxon>
        <taxon>Gastropoda</taxon>
        <taxon>Heterobranchia</taxon>
        <taxon>Euthyneura</taxon>
        <taxon>Panpulmonata</taxon>
        <taxon>Sacoglossa</taxon>
        <taxon>Placobranchoidea</taxon>
        <taxon>Plakobranchidae</taxon>
        <taxon>Elysia</taxon>
    </lineage>
</organism>
<accession>A0AAV4I0K7</accession>
<reference evidence="2 3" key="1">
    <citation type="journal article" date="2021" name="Elife">
        <title>Chloroplast acquisition without the gene transfer in kleptoplastic sea slugs, Plakobranchus ocellatus.</title>
        <authorList>
            <person name="Maeda T."/>
            <person name="Takahashi S."/>
            <person name="Yoshida T."/>
            <person name="Shimamura S."/>
            <person name="Takaki Y."/>
            <person name="Nagai Y."/>
            <person name="Toyoda A."/>
            <person name="Suzuki Y."/>
            <person name="Arimoto A."/>
            <person name="Ishii H."/>
            <person name="Satoh N."/>
            <person name="Nishiyama T."/>
            <person name="Hasebe M."/>
            <person name="Maruyama T."/>
            <person name="Minagawa J."/>
            <person name="Obokata J."/>
            <person name="Shigenobu S."/>
        </authorList>
    </citation>
    <scope>NUCLEOTIDE SEQUENCE [LARGE SCALE GENOMIC DNA]</scope>
</reference>
<evidence type="ECO:0000313" key="3">
    <source>
        <dbReference type="Proteomes" id="UP000762676"/>
    </source>
</evidence>